<feature type="domain" description="NADPH-dependent FMN reductase-like" evidence="4">
    <location>
        <begin position="40"/>
        <end position="185"/>
    </location>
</feature>
<dbReference type="SUPFAM" id="SSF52218">
    <property type="entry name" value="Flavoproteins"/>
    <property type="match status" value="1"/>
</dbReference>
<organism evidence="5 6">
    <name type="scientific">Candidatus Marsarchaeota G2 archaeon BE_D</name>
    <dbReference type="NCBI Taxonomy" id="1978158"/>
    <lineage>
        <taxon>Archaea</taxon>
        <taxon>Candidatus Marsarchaeota</taxon>
        <taxon>Candidatus Marsarchaeota group 2</taxon>
    </lineage>
</organism>
<evidence type="ECO:0000313" key="5">
    <source>
        <dbReference type="EMBL" id="PSO07848.1"/>
    </source>
</evidence>
<evidence type="ECO:0000256" key="1">
    <source>
        <dbReference type="ARBA" id="ARBA00022630"/>
    </source>
</evidence>
<protein>
    <recommendedName>
        <fullName evidence="4">NADPH-dependent FMN reductase-like domain-containing protein</fullName>
    </recommendedName>
</protein>
<sequence length="246" mass="27151">MRHAGEEYGFDAQLDSTPTLLIPQTTNFNGMPTHHALSATIINASPHEGTTLQISSKVAQLLASKGFGVRVRDLYRLNIGECLGCFSVAPERCTYPCVVSDDMDAVYRALIDSHAAIFVTPTYWVNVPGKLKNLVDRLTSLENNGFLLEGLIAAVIAINQVNGGWEAASWLAGVLNMMGALIPPYGIQVFYPGSVQNRLEQCLGESAKEYWDERDLVTLTDNIAHLCSLKIREHNFGFRRRVSQTH</sequence>
<dbReference type="InterPro" id="IPR051796">
    <property type="entry name" value="ISF_SsuE-like"/>
</dbReference>
<reference evidence="5 6" key="1">
    <citation type="submission" date="2017-04" db="EMBL/GenBank/DDBJ databases">
        <title>Novel microbial lineages endemic to geothermal iron-oxide mats fill important gaps in the evolutionary history of Archaea.</title>
        <authorList>
            <person name="Jay Z.J."/>
            <person name="Beam J.P."/>
            <person name="Dlakic M."/>
            <person name="Rusch D.B."/>
            <person name="Kozubal M.A."/>
            <person name="Inskeep W.P."/>
        </authorList>
    </citation>
    <scope>NUCLEOTIDE SEQUENCE [LARGE SCALE GENOMIC DNA]</scope>
    <source>
        <strain evidence="5">BE_D</strain>
    </source>
</reference>
<keyword evidence="1" id="KW-0285">Flavoprotein</keyword>
<dbReference type="Pfam" id="PF03358">
    <property type="entry name" value="FMN_red"/>
    <property type="match status" value="1"/>
</dbReference>
<dbReference type="InterPro" id="IPR005025">
    <property type="entry name" value="FMN_Rdtase-like_dom"/>
</dbReference>
<dbReference type="AlphaFoldDB" id="A0A2R6CAH7"/>
<dbReference type="EMBL" id="NEXF01000177">
    <property type="protein sequence ID" value="PSO07848.1"/>
    <property type="molecule type" value="Genomic_DNA"/>
</dbReference>
<dbReference type="PANTHER" id="PTHR43278">
    <property type="entry name" value="NAD(P)H-DEPENDENT FMN-CONTAINING OXIDOREDUCTASE YWQN-RELATED"/>
    <property type="match status" value="1"/>
</dbReference>
<evidence type="ECO:0000313" key="6">
    <source>
        <dbReference type="Proteomes" id="UP000242015"/>
    </source>
</evidence>
<evidence type="ECO:0000256" key="2">
    <source>
        <dbReference type="ARBA" id="ARBA00022643"/>
    </source>
</evidence>
<dbReference type="Proteomes" id="UP000242015">
    <property type="component" value="Unassembled WGS sequence"/>
</dbReference>
<dbReference type="InterPro" id="IPR029039">
    <property type="entry name" value="Flavoprotein-like_sf"/>
</dbReference>
<evidence type="ECO:0000259" key="4">
    <source>
        <dbReference type="Pfam" id="PF03358"/>
    </source>
</evidence>
<keyword evidence="2" id="KW-0288">FMN</keyword>
<evidence type="ECO:0000256" key="3">
    <source>
        <dbReference type="ARBA" id="ARBA00038292"/>
    </source>
</evidence>
<comment type="caution">
    <text evidence="5">The sequence shown here is derived from an EMBL/GenBank/DDBJ whole genome shotgun (WGS) entry which is preliminary data.</text>
</comment>
<gene>
    <name evidence="5" type="ORF">B9Q04_08685</name>
</gene>
<proteinExistence type="inferred from homology"/>
<dbReference type="Gene3D" id="3.40.50.360">
    <property type="match status" value="1"/>
</dbReference>
<comment type="similarity">
    <text evidence="3">Belongs to the SsuE family. Isf subfamily.</text>
</comment>
<accession>A0A2R6CAH7</accession>
<dbReference type="GO" id="GO:0016491">
    <property type="term" value="F:oxidoreductase activity"/>
    <property type="evidence" value="ECO:0007669"/>
    <property type="project" value="InterPro"/>
</dbReference>
<dbReference type="PANTHER" id="PTHR43278:SF2">
    <property type="entry name" value="IRON-SULFUR FLAVOPROTEIN"/>
    <property type="match status" value="1"/>
</dbReference>
<name>A0A2R6CAH7_9ARCH</name>